<feature type="signal peptide" evidence="1">
    <location>
        <begin position="1"/>
        <end position="20"/>
    </location>
</feature>
<dbReference type="Proteomes" id="UP000663855">
    <property type="component" value="Unassembled WGS sequence"/>
</dbReference>
<evidence type="ECO:0000313" key="4">
    <source>
        <dbReference type="EMBL" id="CAF3847343.1"/>
    </source>
</evidence>
<proteinExistence type="predicted"/>
<dbReference type="Proteomes" id="UP000681720">
    <property type="component" value="Unassembled WGS sequence"/>
</dbReference>
<evidence type="ECO:0000313" key="6">
    <source>
        <dbReference type="EMBL" id="CAF4206389.1"/>
    </source>
</evidence>
<dbReference type="EMBL" id="CAJNRE010002517">
    <property type="protein sequence ID" value="CAF1983247.1"/>
    <property type="molecule type" value="Genomic_DNA"/>
</dbReference>
<gene>
    <name evidence="4" type="ORF">BYL167_LOCUS5654</name>
    <name evidence="2" type="ORF">CJN711_LOCUS16322</name>
    <name evidence="6" type="ORF">GIL414_LOCUS21815</name>
    <name evidence="3" type="ORF">MBJ925_LOCUS7402</name>
    <name evidence="5" type="ORF">SMN809_LOCUS17967</name>
</gene>
<dbReference type="AlphaFoldDB" id="A0A815CKC3"/>
<dbReference type="EMBL" id="CAJOBJ010019713">
    <property type="protein sequence ID" value="CAF4206389.1"/>
    <property type="molecule type" value="Genomic_DNA"/>
</dbReference>
<reference evidence="2" key="1">
    <citation type="submission" date="2021-02" db="EMBL/GenBank/DDBJ databases">
        <authorList>
            <person name="Nowell W R."/>
        </authorList>
    </citation>
    <scope>NUCLEOTIDE SEQUENCE</scope>
</reference>
<name>A0A815CKC3_9BILA</name>
<protein>
    <submittedName>
        <fullName evidence="2">Uncharacterized protein</fullName>
    </submittedName>
</protein>
<dbReference type="Proteomes" id="UP000676336">
    <property type="component" value="Unassembled WGS sequence"/>
</dbReference>
<dbReference type="Proteomes" id="UP000681967">
    <property type="component" value="Unassembled WGS sequence"/>
</dbReference>
<feature type="chain" id="PRO_5036227109" evidence="1">
    <location>
        <begin position="21"/>
        <end position="94"/>
    </location>
</feature>
<evidence type="ECO:0000256" key="1">
    <source>
        <dbReference type="SAM" id="SignalP"/>
    </source>
</evidence>
<dbReference type="EMBL" id="CAJOBI010008513">
    <property type="protein sequence ID" value="CAF4114561.1"/>
    <property type="molecule type" value="Genomic_DNA"/>
</dbReference>
<keyword evidence="1" id="KW-0732">Signal</keyword>
<evidence type="ECO:0000313" key="7">
    <source>
        <dbReference type="Proteomes" id="UP000663855"/>
    </source>
</evidence>
<dbReference type="EMBL" id="CAJNOV010007548">
    <property type="protein sequence ID" value="CAF1288440.1"/>
    <property type="molecule type" value="Genomic_DNA"/>
</dbReference>
<accession>A0A815CKC3</accession>
<comment type="caution">
    <text evidence="2">The sequence shown here is derived from an EMBL/GenBank/DDBJ whole genome shotgun (WGS) entry which is preliminary data.</text>
</comment>
<evidence type="ECO:0000313" key="5">
    <source>
        <dbReference type="EMBL" id="CAF4114561.1"/>
    </source>
</evidence>
<organism evidence="2 7">
    <name type="scientific">Rotaria magnacalcarata</name>
    <dbReference type="NCBI Taxonomy" id="392030"/>
    <lineage>
        <taxon>Eukaryota</taxon>
        <taxon>Metazoa</taxon>
        <taxon>Spiralia</taxon>
        <taxon>Gnathifera</taxon>
        <taxon>Rotifera</taxon>
        <taxon>Eurotatoria</taxon>
        <taxon>Bdelloidea</taxon>
        <taxon>Philodinida</taxon>
        <taxon>Philodinidae</taxon>
        <taxon>Rotaria</taxon>
    </lineage>
</organism>
<sequence length="94" mass="9983">MKFTVVCCVFIVAMLYKVEANTENIVAADPNIQSRSSEIGQLIIASIVAADPNVQSRSSDQGRLIVDGIIAAEKSNQTQSGDNKLQLVVSSTTA</sequence>
<dbReference type="Proteomes" id="UP000663824">
    <property type="component" value="Unassembled WGS sequence"/>
</dbReference>
<evidence type="ECO:0000313" key="2">
    <source>
        <dbReference type="EMBL" id="CAF1288440.1"/>
    </source>
</evidence>
<evidence type="ECO:0000313" key="3">
    <source>
        <dbReference type="EMBL" id="CAF1983247.1"/>
    </source>
</evidence>
<dbReference type="EMBL" id="CAJOBH010001308">
    <property type="protein sequence ID" value="CAF3847343.1"/>
    <property type="molecule type" value="Genomic_DNA"/>
</dbReference>